<feature type="transmembrane region" description="Helical" evidence="1">
    <location>
        <begin position="235"/>
        <end position="258"/>
    </location>
</feature>
<dbReference type="EMBL" id="CP119312">
    <property type="protein sequence ID" value="WEK06569.1"/>
    <property type="molecule type" value="Genomic_DNA"/>
</dbReference>
<reference evidence="2" key="1">
    <citation type="submission" date="2023-03" db="EMBL/GenBank/DDBJ databases">
        <title>Andean soil-derived lignocellulolytic bacterial consortium as a source of novel taxa and putative plastic-active enzymes.</title>
        <authorList>
            <person name="Diaz-Garcia L."/>
            <person name="Chuvochina M."/>
            <person name="Feuerriegel G."/>
            <person name="Bunk B."/>
            <person name="Sproer C."/>
            <person name="Streit W.R."/>
            <person name="Rodriguez L.M."/>
            <person name="Overmann J."/>
            <person name="Jimenez D.J."/>
        </authorList>
    </citation>
    <scope>NUCLEOTIDE SEQUENCE</scope>
    <source>
        <strain evidence="2">MAG 4196</strain>
    </source>
</reference>
<keyword evidence="1" id="KW-1133">Transmembrane helix</keyword>
<evidence type="ECO:0000256" key="1">
    <source>
        <dbReference type="SAM" id="Phobius"/>
    </source>
</evidence>
<dbReference type="AlphaFoldDB" id="A0AAJ5VXH9"/>
<feature type="transmembrane region" description="Helical" evidence="1">
    <location>
        <begin position="312"/>
        <end position="333"/>
    </location>
</feature>
<dbReference type="Pfam" id="PF13687">
    <property type="entry name" value="DUF4153"/>
    <property type="match status" value="1"/>
</dbReference>
<feature type="transmembrane region" description="Helical" evidence="1">
    <location>
        <begin position="148"/>
        <end position="170"/>
    </location>
</feature>
<gene>
    <name evidence="2" type="ORF">P0Y65_10095</name>
</gene>
<feature type="transmembrane region" description="Helical" evidence="1">
    <location>
        <begin position="65"/>
        <end position="81"/>
    </location>
</feature>
<sequence>MQSKTRTAPKRSRALLWAGGATILLVALSDLLLFDVDAGISVFLVALATALAILILAWRRQRFRWGVMGFIAALILSLPLIEAASLLSVMLSALGLGLAALMAVRLVPHRLERMPEILLRLLLPAPIRLLRDAAALRPAVQHQAGRKAALWLVAWIVPLGLGAVFAYLFAAANPLIETTLSALQPQVLFDLLDPFRLMLWLIVAMGVWALLRPKLLRRRRRRLPEQVVAPRDSSWFGSAAILRSLLVFNALFAVQTALDLTYLWGGIALPDGMGHAEYAHRGAYPLIVTALLAGAFVLVAMRERSPARDNRVIRALVYLFIAQNVLLCLSAMLRLELYVEVYSLTEMRLAAGIWMGLVAIGLVLILARIWLRQSNGWLVATNLLALTAVLYASAMLDLSAHIARFNVEHSRELTGADRSVDLHYLWDLGPSAIPAFDRLIPRLVPGTALWDDARAIRADLVRTLLDGPQDWRNWSWREQRLKDYLVMHAVASAPPTRHNGMVVVR</sequence>
<feature type="transmembrane region" description="Helical" evidence="1">
    <location>
        <begin position="197"/>
        <end position="215"/>
    </location>
</feature>
<feature type="transmembrane region" description="Helical" evidence="1">
    <location>
        <begin position="278"/>
        <end position="300"/>
    </location>
</feature>
<evidence type="ECO:0000313" key="3">
    <source>
        <dbReference type="Proteomes" id="UP001217476"/>
    </source>
</evidence>
<dbReference type="InterPro" id="IPR025291">
    <property type="entry name" value="DUF4153"/>
</dbReference>
<feature type="transmembrane region" description="Helical" evidence="1">
    <location>
        <begin position="39"/>
        <end position="58"/>
    </location>
</feature>
<organism evidence="2 3">
    <name type="scientific">Candidatus Devosia phytovorans</name>
    <dbReference type="NCBI Taxonomy" id="3121372"/>
    <lineage>
        <taxon>Bacteria</taxon>
        <taxon>Pseudomonadati</taxon>
        <taxon>Pseudomonadota</taxon>
        <taxon>Alphaproteobacteria</taxon>
        <taxon>Hyphomicrobiales</taxon>
        <taxon>Devosiaceae</taxon>
        <taxon>Devosia</taxon>
    </lineage>
</organism>
<dbReference type="Proteomes" id="UP001217476">
    <property type="component" value="Chromosome"/>
</dbReference>
<protein>
    <submittedName>
        <fullName evidence="2">DUF4173 domain-containing protein</fullName>
    </submittedName>
</protein>
<keyword evidence="1" id="KW-0472">Membrane</keyword>
<keyword evidence="1" id="KW-0812">Transmembrane</keyword>
<accession>A0AAJ5VXH9</accession>
<name>A0AAJ5VXH9_9HYPH</name>
<proteinExistence type="predicted"/>
<feature type="transmembrane region" description="Helical" evidence="1">
    <location>
        <begin position="353"/>
        <end position="371"/>
    </location>
</feature>
<evidence type="ECO:0000313" key="2">
    <source>
        <dbReference type="EMBL" id="WEK06569.1"/>
    </source>
</evidence>
<feature type="transmembrane region" description="Helical" evidence="1">
    <location>
        <begin position="87"/>
        <end position="107"/>
    </location>
</feature>
<feature type="transmembrane region" description="Helical" evidence="1">
    <location>
        <begin position="383"/>
        <end position="403"/>
    </location>
</feature>